<feature type="domain" description="PilZ" evidence="1">
    <location>
        <begin position="16"/>
        <end position="121"/>
    </location>
</feature>
<comment type="caution">
    <text evidence="2">The sequence shown here is derived from an EMBL/GenBank/DDBJ whole genome shotgun (WGS) entry which is preliminary data.</text>
</comment>
<organism evidence="2 3">
    <name type="scientific">Azohydromonas caseinilytica</name>
    <dbReference type="NCBI Taxonomy" id="2728836"/>
    <lineage>
        <taxon>Bacteria</taxon>
        <taxon>Pseudomonadati</taxon>
        <taxon>Pseudomonadota</taxon>
        <taxon>Betaproteobacteria</taxon>
        <taxon>Burkholderiales</taxon>
        <taxon>Sphaerotilaceae</taxon>
        <taxon>Azohydromonas</taxon>
    </lineage>
</organism>
<evidence type="ECO:0000313" key="2">
    <source>
        <dbReference type="EMBL" id="NML15104.1"/>
    </source>
</evidence>
<protein>
    <submittedName>
        <fullName evidence="2">PilZ domain-containing protein</fullName>
    </submittedName>
</protein>
<dbReference type="Proteomes" id="UP000574067">
    <property type="component" value="Unassembled WGS sequence"/>
</dbReference>
<name>A0A848F6A4_9BURK</name>
<proteinExistence type="predicted"/>
<dbReference type="InterPro" id="IPR009875">
    <property type="entry name" value="PilZ_domain"/>
</dbReference>
<dbReference type="AlphaFoldDB" id="A0A848F6A4"/>
<evidence type="ECO:0000259" key="1">
    <source>
        <dbReference type="Pfam" id="PF07238"/>
    </source>
</evidence>
<dbReference type="SUPFAM" id="SSF141371">
    <property type="entry name" value="PilZ domain-like"/>
    <property type="match status" value="1"/>
</dbReference>
<keyword evidence="3" id="KW-1185">Reference proteome</keyword>
<reference evidence="2 3" key="1">
    <citation type="submission" date="2020-04" db="EMBL/GenBank/DDBJ databases">
        <title>Azohydromonas sp. isolated from soil.</title>
        <authorList>
            <person name="Dahal R.H."/>
        </authorList>
    </citation>
    <scope>NUCLEOTIDE SEQUENCE [LARGE SCALE GENOMIC DNA]</scope>
    <source>
        <strain evidence="2 3">G-1-1-14</strain>
    </source>
</reference>
<dbReference type="Pfam" id="PF07238">
    <property type="entry name" value="PilZ"/>
    <property type="match status" value="1"/>
</dbReference>
<evidence type="ECO:0000313" key="3">
    <source>
        <dbReference type="Proteomes" id="UP000574067"/>
    </source>
</evidence>
<gene>
    <name evidence="2" type="ORF">HHL10_08950</name>
</gene>
<dbReference type="Gene3D" id="2.40.10.220">
    <property type="entry name" value="predicted glycosyltransferase like domains"/>
    <property type="match status" value="1"/>
</dbReference>
<dbReference type="GO" id="GO:0035438">
    <property type="term" value="F:cyclic-di-GMP binding"/>
    <property type="evidence" value="ECO:0007669"/>
    <property type="project" value="InterPro"/>
</dbReference>
<dbReference type="RefSeq" id="WP_169160018.1">
    <property type="nucleotide sequence ID" value="NZ_JABBFW010000005.1"/>
</dbReference>
<accession>A0A848F6A4</accession>
<sequence>MIGSREVKDWVASGPERREHARKPFSTTAYLKLPNLQVIEVHTVDLSGGGIGTVSPLNLSPGAMCEITFHVTRDTTGVDAVVAYGRVAFSILSGREYGFLVGLQFVNLAPEYRAIIERHLAHSGLGLGVEKD</sequence>
<dbReference type="EMBL" id="JABBFW010000005">
    <property type="protein sequence ID" value="NML15104.1"/>
    <property type="molecule type" value="Genomic_DNA"/>
</dbReference>